<evidence type="ECO:0000259" key="2">
    <source>
        <dbReference type="Pfam" id="PF00248"/>
    </source>
</evidence>
<dbReference type="AlphaFoldDB" id="A0A6A6I7A2"/>
<dbReference type="InterPro" id="IPR036812">
    <property type="entry name" value="NAD(P)_OxRdtase_dom_sf"/>
</dbReference>
<organism evidence="3 4">
    <name type="scientific">Trematosphaeria pertusa</name>
    <dbReference type="NCBI Taxonomy" id="390896"/>
    <lineage>
        <taxon>Eukaryota</taxon>
        <taxon>Fungi</taxon>
        <taxon>Dikarya</taxon>
        <taxon>Ascomycota</taxon>
        <taxon>Pezizomycotina</taxon>
        <taxon>Dothideomycetes</taxon>
        <taxon>Pleosporomycetidae</taxon>
        <taxon>Pleosporales</taxon>
        <taxon>Massarineae</taxon>
        <taxon>Trematosphaeriaceae</taxon>
        <taxon>Trematosphaeria</taxon>
    </lineage>
</organism>
<gene>
    <name evidence="3" type="ORF">BU26DRAFT_542139</name>
</gene>
<keyword evidence="4" id="KW-1185">Reference proteome</keyword>
<evidence type="ECO:0000313" key="3">
    <source>
        <dbReference type="EMBL" id="KAF2246251.1"/>
    </source>
</evidence>
<reference evidence="3" key="1">
    <citation type="journal article" date="2020" name="Stud. Mycol.">
        <title>101 Dothideomycetes genomes: a test case for predicting lifestyles and emergence of pathogens.</title>
        <authorList>
            <person name="Haridas S."/>
            <person name="Albert R."/>
            <person name="Binder M."/>
            <person name="Bloem J."/>
            <person name="Labutti K."/>
            <person name="Salamov A."/>
            <person name="Andreopoulos B."/>
            <person name="Baker S."/>
            <person name="Barry K."/>
            <person name="Bills G."/>
            <person name="Bluhm B."/>
            <person name="Cannon C."/>
            <person name="Castanera R."/>
            <person name="Culley D."/>
            <person name="Daum C."/>
            <person name="Ezra D."/>
            <person name="Gonzalez J."/>
            <person name="Henrissat B."/>
            <person name="Kuo A."/>
            <person name="Liang C."/>
            <person name="Lipzen A."/>
            <person name="Lutzoni F."/>
            <person name="Magnuson J."/>
            <person name="Mondo S."/>
            <person name="Nolan M."/>
            <person name="Ohm R."/>
            <person name="Pangilinan J."/>
            <person name="Park H.-J."/>
            <person name="Ramirez L."/>
            <person name="Alfaro M."/>
            <person name="Sun H."/>
            <person name="Tritt A."/>
            <person name="Yoshinaga Y."/>
            <person name="Zwiers L.-H."/>
            <person name="Turgeon B."/>
            <person name="Goodwin S."/>
            <person name="Spatafora J."/>
            <person name="Crous P."/>
            <person name="Grigoriev I."/>
        </authorList>
    </citation>
    <scope>NUCLEOTIDE SEQUENCE</scope>
    <source>
        <strain evidence="3">CBS 122368</strain>
    </source>
</reference>
<dbReference type="PANTHER" id="PTHR43364">
    <property type="entry name" value="NADH-SPECIFIC METHYLGLYOXAL REDUCTASE-RELATED"/>
    <property type="match status" value="1"/>
</dbReference>
<dbReference type="SUPFAM" id="SSF51430">
    <property type="entry name" value="NAD(P)-linked oxidoreductase"/>
    <property type="match status" value="1"/>
</dbReference>
<dbReference type="GO" id="GO:0016491">
    <property type="term" value="F:oxidoreductase activity"/>
    <property type="evidence" value="ECO:0007669"/>
    <property type="project" value="UniProtKB-KW"/>
</dbReference>
<dbReference type="Pfam" id="PF00248">
    <property type="entry name" value="Aldo_ket_red"/>
    <property type="match status" value="1"/>
</dbReference>
<accession>A0A6A6I7A2</accession>
<proteinExistence type="predicted"/>
<dbReference type="Proteomes" id="UP000800094">
    <property type="component" value="Unassembled WGS sequence"/>
</dbReference>
<evidence type="ECO:0000313" key="4">
    <source>
        <dbReference type="Proteomes" id="UP000800094"/>
    </source>
</evidence>
<dbReference type="RefSeq" id="XP_033681255.1">
    <property type="nucleotide sequence ID" value="XM_033831627.1"/>
</dbReference>
<dbReference type="InterPro" id="IPR050523">
    <property type="entry name" value="AKR_Detox_Biosynth"/>
</dbReference>
<sequence length="322" mass="35714">MAPNLIFGTATFGMDPPSFQDAASVRDLLTTLQSLNIKRLDTAARYPPLYPGQSESLIGETAELSKGFEVDTKIYTDTAKDGSGDLSKENMEKSVTESLQRLKRDGGVNVLYAHRADPETPLEEQIQNFNEQIKQGHCKAWGVSNVPPAMLEKILQLCEQNGWQKPSCYQGPYNVITRGMKTKLLPILRAHGMAFNSFQPLAAGFLTGKLLHNQHAGTRFVDDNPIGKVVQKMFGSEELLVAMKKFDEGARRHGLTPAEVAVRWLAHHSALREEDGIILGASRNEQIVETVGFIRKGRLEDEVVRLAEEAWEGVRGVRGEIM</sequence>
<dbReference type="Gene3D" id="3.20.20.100">
    <property type="entry name" value="NADP-dependent oxidoreductase domain"/>
    <property type="match status" value="1"/>
</dbReference>
<dbReference type="GO" id="GO:0005829">
    <property type="term" value="C:cytosol"/>
    <property type="evidence" value="ECO:0007669"/>
    <property type="project" value="TreeGrafter"/>
</dbReference>
<dbReference type="PANTHER" id="PTHR43364:SF4">
    <property type="entry name" value="NAD(P)-LINKED OXIDOREDUCTASE SUPERFAMILY PROTEIN"/>
    <property type="match status" value="1"/>
</dbReference>
<dbReference type="GeneID" id="54584957"/>
<dbReference type="OrthoDB" id="48988at2759"/>
<feature type="domain" description="NADP-dependent oxidoreductase" evidence="2">
    <location>
        <begin position="5"/>
        <end position="311"/>
    </location>
</feature>
<keyword evidence="1" id="KW-0560">Oxidoreductase</keyword>
<name>A0A6A6I7A2_9PLEO</name>
<dbReference type="EMBL" id="ML987199">
    <property type="protein sequence ID" value="KAF2246251.1"/>
    <property type="molecule type" value="Genomic_DNA"/>
</dbReference>
<evidence type="ECO:0000256" key="1">
    <source>
        <dbReference type="ARBA" id="ARBA00023002"/>
    </source>
</evidence>
<protein>
    <submittedName>
        <fullName evidence="3">Putative oxidoreductase</fullName>
    </submittedName>
</protein>
<dbReference type="CDD" id="cd19075">
    <property type="entry name" value="AKR_AKR7A1-5"/>
    <property type="match status" value="1"/>
</dbReference>
<dbReference type="InterPro" id="IPR023210">
    <property type="entry name" value="NADP_OxRdtase_dom"/>
</dbReference>